<evidence type="ECO:0000313" key="3">
    <source>
        <dbReference type="Proteomes" id="UP001225356"/>
    </source>
</evidence>
<feature type="transmembrane region" description="Helical" evidence="1">
    <location>
        <begin position="410"/>
        <end position="429"/>
    </location>
</feature>
<feature type="transmembrane region" description="Helical" evidence="1">
    <location>
        <begin position="169"/>
        <end position="191"/>
    </location>
</feature>
<feature type="transmembrane region" description="Helical" evidence="1">
    <location>
        <begin position="99"/>
        <end position="125"/>
    </location>
</feature>
<name>A0ABT9Q3R8_9ACTN</name>
<feature type="transmembrane region" description="Helical" evidence="1">
    <location>
        <begin position="347"/>
        <end position="369"/>
    </location>
</feature>
<evidence type="ECO:0000256" key="1">
    <source>
        <dbReference type="SAM" id="Phobius"/>
    </source>
</evidence>
<evidence type="ECO:0000313" key="2">
    <source>
        <dbReference type="EMBL" id="MDP9841382.1"/>
    </source>
</evidence>
<feature type="transmembrane region" description="Helical" evidence="1">
    <location>
        <begin position="381"/>
        <end position="398"/>
    </location>
</feature>
<feature type="transmembrane region" description="Helical" evidence="1">
    <location>
        <begin position="227"/>
        <end position="246"/>
    </location>
</feature>
<organism evidence="2 3">
    <name type="scientific">Streptosporangium lutulentum</name>
    <dbReference type="NCBI Taxonomy" id="1461250"/>
    <lineage>
        <taxon>Bacteria</taxon>
        <taxon>Bacillati</taxon>
        <taxon>Actinomycetota</taxon>
        <taxon>Actinomycetes</taxon>
        <taxon>Streptosporangiales</taxon>
        <taxon>Streptosporangiaceae</taxon>
        <taxon>Streptosporangium</taxon>
    </lineage>
</organism>
<feature type="transmembrane region" description="Helical" evidence="1">
    <location>
        <begin position="131"/>
        <end position="157"/>
    </location>
</feature>
<keyword evidence="3" id="KW-1185">Reference proteome</keyword>
<dbReference type="RefSeq" id="WP_307554664.1">
    <property type="nucleotide sequence ID" value="NZ_JAUSQU010000001.1"/>
</dbReference>
<sequence length="443" mass="45283">MASTLARAAHRIRPPGGRHLRTFTSLTAAGLGEAVLPTLSLIALVRLTGAETSGQVIFAQSVATIWFLLSDPCLENAAQRFVPIEQRRNGQGSSLFMRLLHWDVAIGVAAAVVSLVAVLAARLLGFLTDEFALMFALAIITRGSMASYGTAGAAFALTDRLHALGVLRTRGAVLSFGLSLVGLFTGGPLLYLAGQAAGALVMAGVLYLLAVRSLLAELGPAVTRVRLPAGMIAFTVKTSVGTSVAGISDSGILALAGLLGGPALVTILKIASAPGRFYANLAVPVAAMLYPRIIQAATAGSGAAPIRRDIVRATLLLALAGAAALAVAIPAASAVIGLAYGHQYAPIGPVAVVLLGSACVKGLVCWSNVLPLALGRPGWRLAYLSAEGTLLLGALLVADRVASDSSQASIWFAWGTLAVAVLGAGFWIMSLPRITKSGDSHSS</sequence>
<dbReference type="EMBL" id="JAUSQU010000001">
    <property type="protein sequence ID" value="MDP9841382.1"/>
    <property type="molecule type" value="Genomic_DNA"/>
</dbReference>
<feature type="transmembrane region" description="Helical" evidence="1">
    <location>
        <begin position="252"/>
        <end position="271"/>
    </location>
</feature>
<protein>
    <submittedName>
        <fullName evidence="2">O-antigen/teichoic acid export membrane protein</fullName>
    </submittedName>
</protein>
<feature type="transmembrane region" description="Helical" evidence="1">
    <location>
        <begin position="197"/>
        <end position="215"/>
    </location>
</feature>
<keyword evidence="1" id="KW-0472">Membrane</keyword>
<keyword evidence="1" id="KW-1133">Transmembrane helix</keyword>
<gene>
    <name evidence="2" type="ORF">J2853_000593</name>
</gene>
<reference evidence="2 3" key="1">
    <citation type="submission" date="2023-07" db="EMBL/GenBank/DDBJ databases">
        <title>Sequencing the genomes of 1000 actinobacteria strains.</title>
        <authorList>
            <person name="Klenk H.-P."/>
        </authorList>
    </citation>
    <scope>NUCLEOTIDE SEQUENCE [LARGE SCALE GENOMIC DNA]</scope>
    <source>
        <strain evidence="2 3">DSM 46740</strain>
    </source>
</reference>
<keyword evidence="1" id="KW-0812">Transmembrane</keyword>
<dbReference type="Proteomes" id="UP001225356">
    <property type="component" value="Unassembled WGS sequence"/>
</dbReference>
<feature type="transmembrane region" description="Helical" evidence="1">
    <location>
        <begin position="315"/>
        <end position="341"/>
    </location>
</feature>
<proteinExistence type="predicted"/>
<accession>A0ABT9Q3R8</accession>
<comment type="caution">
    <text evidence="2">The sequence shown here is derived from an EMBL/GenBank/DDBJ whole genome shotgun (WGS) entry which is preliminary data.</text>
</comment>